<dbReference type="EMBL" id="CP075585">
    <property type="protein sequence ID" value="QZA59038.1"/>
    <property type="molecule type" value="Genomic_DNA"/>
</dbReference>
<gene>
    <name evidence="4" type="ORF">RHAB15C_0000922</name>
</gene>
<dbReference type="GO" id="GO:0016757">
    <property type="term" value="F:glycosyltransferase activity"/>
    <property type="evidence" value="ECO:0007669"/>
    <property type="project" value="UniProtKB-KW"/>
</dbReference>
<evidence type="ECO:0000256" key="2">
    <source>
        <dbReference type="ARBA" id="ARBA00049402"/>
    </source>
</evidence>
<comment type="catalytic activity">
    <reaction evidence="1">
        <text>GMP + diphosphate = guanine + 5-phospho-alpha-D-ribose 1-diphosphate</text>
        <dbReference type="Rhea" id="RHEA:25424"/>
        <dbReference type="ChEBI" id="CHEBI:16235"/>
        <dbReference type="ChEBI" id="CHEBI:33019"/>
        <dbReference type="ChEBI" id="CHEBI:58017"/>
        <dbReference type="ChEBI" id="CHEBI:58115"/>
        <dbReference type="EC" id="2.4.2.8"/>
    </reaction>
    <physiologicalReaction direction="right-to-left" evidence="1">
        <dbReference type="Rhea" id="RHEA:25426"/>
    </physiologicalReaction>
</comment>
<dbReference type="InterPro" id="IPR000836">
    <property type="entry name" value="PRTase_dom"/>
</dbReference>
<keyword evidence="4" id="KW-0808">Transferase</keyword>
<sequence>MIMKGAVCLFADLIRDISLPCVAESIQVSSYHGKTRGNLQVKGIESLDLFSKSVLLVDDIFDSGNTIAKKKPKSLKSLVLLSKNISDLEYRPDYLLFSIENQFVVDYGLDYKEYYRGLKGIYLLKTL</sequence>
<dbReference type="InterPro" id="IPR029057">
    <property type="entry name" value="PRTase-like"/>
</dbReference>
<evidence type="ECO:0000313" key="4">
    <source>
        <dbReference type="EMBL" id="QZA59038.1"/>
    </source>
</evidence>
<dbReference type="PANTHER" id="PTHR43340:SF1">
    <property type="entry name" value="HYPOXANTHINE PHOSPHORIBOSYLTRANSFERASE"/>
    <property type="match status" value="1"/>
</dbReference>
<proteinExistence type="predicted"/>
<dbReference type="EC" id="2.4.2.8" evidence="4"/>
<keyword evidence="4" id="KW-0328">Glycosyltransferase</keyword>
<name>A0ABX8Z0S8_9BACT</name>
<keyword evidence="5" id="KW-1185">Reference proteome</keyword>
<accession>A0ABX8Z0S8</accession>
<dbReference type="Gene3D" id="3.40.50.2020">
    <property type="match status" value="1"/>
</dbReference>
<dbReference type="CDD" id="cd06223">
    <property type="entry name" value="PRTases_typeI"/>
    <property type="match status" value="1"/>
</dbReference>
<dbReference type="Proteomes" id="UP000822862">
    <property type="component" value="Chromosome"/>
</dbReference>
<comment type="catalytic activity">
    <reaction evidence="2">
        <text>IMP + diphosphate = hypoxanthine + 5-phospho-alpha-D-ribose 1-diphosphate</text>
        <dbReference type="Rhea" id="RHEA:17973"/>
        <dbReference type="ChEBI" id="CHEBI:17368"/>
        <dbReference type="ChEBI" id="CHEBI:33019"/>
        <dbReference type="ChEBI" id="CHEBI:58017"/>
        <dbReference type="ChEBI" id="CHEBI:58053"/>
        <dbReference type="EC" id="2.4.2.8"/>
    </reaction>
    <physiologicalReaction direction="right-to-left" evidence="2">
        <dbReference type="Rhea" id="RHEA:17975"/>
    </physiologicalReaction>
</comment>
<evidence type="ECO:0000313" key="5">
    <source>
        <dbReference type="Proteomes" id="UP000822862"/>
    </source>
</evidence>
<protein>
    <submittedName>
        <fullName evidence="4">Hypoxanthine phosphoribosyltransferase</fullName>
        <ecNumber evidence="4">2.4.2.8</ecNumber>
    </submittedName>
</protein>
<dbReference type="PANTHER" id="PTHR43340">
    <property type="entry name" value="HYPOXANTHINE-GUANINE PHOSPHORIBOSYLTRANSFERASE"/>
    <property type="match status" value="1"/>
</dbReference>
<feature type="domain" description="Phosphoribosyltransferase" evidence="3">
    <location>
        <begin position="2"/>
        <end position="112"/>
    </location>
</feature>
<evidence type="ECO:0000259" key="3">
    <source>
        <dbReference type="Pfam" id="PF00156"/>
    </source>
</evidence>
<dbReference type="InterPro" id="IPR050408">
    <property type="entry name" value="HGPRT"/>
</dbReference>
<evidence type="ECO:0000256" key="1">
    <source>
        <dbReference type="ARBA" id="ARBA00048811"/>
    </source>
</evidence>
<dbReference type="Pfam" id="PF00156">
    <property type="entry name" value="Pribosyltran"/>
    <property type="match status" value="1"/>
</dbReference>
<reference evidence="4 5" key="1">
    <citation type="submission" date="2021-05" db="EMBL/GenBank/DDBJ databases">
        <title>Ecology and evolution of chlamydial symbionts of arthropods.</title>
        <authorList>
            <person name="Halter T."/>
            <person name="Sixt B.S."/>
            <person name="Toenshoff E.R."/>
            <person name="Koestlbacher S."/>
            <person name="Schulz F."/>
            <person name="Kostanjsek R."/>
            <person name="Collingro A."/>
            <person name="Hendrickx F."/>
            <person name="Horn M."/>
        </authorList>
    </citation>
    <scope>NUCLEOTIDE SEQUENCE [LARGE SCALE GENOMIC DNA]</scope>
    <source>
        <strain evidence="4 5">15C</strain>
    </source>
</reference>
<dbReference type="SUPFAM" id="SSF53271">
    <property type="entry name" value="PRTase-like"/>
    <property type="match status" value="1"/>
</dbReference>
<organism evidence="4 5">
    <name type="scientific">Candidatus Rhabdochlamydia porcellionis</name>
    <dbReference type="NCBI Taxonomy" id="225148"/>
    <lineage>
        <taxon>Bacteria</taxon>
        <taxon>Pseudomonadati</taxon>
        <taxon>Chlamydiota</taxon>
        <taxon>Chlamydiia</taxon>
        <taxon>Parachlamydiales</taxon>
        <taxon>Candidatus Rhabdochlamydiaceae</taxon>
        <taxon>Candidatus Rhabdochlamydia</taxon>
    </lineage>
</organism>